<keyword evidence="2" id="KW-1185">Reference proteome</keyword>
<evidence type="ECO:0000313" key="1">
    <source>
        <dbReference type="EMBL" id="PVE41243.1"/>
    </source>
</evidence>
<evidence type="ECO:0000313" key="2">
    <source>
        <dbReference type="Proteomes" id="UP000037507"/>
    </source>
</evidence>
<protein>
    <submittedName>
        <fullName evidence="1">Uncharacterized protein</fullName>
    </submittedName>
</protein>
<reference evidence="1" key="1">
    <citation type="submission" date="2017-04" db="EMBL/GenBank/DDBJ databases">
        <title>Unexpected and diverse lifestyles within the genus Limnohabitans.</title>
        <authorList>
            <person name="Kasalicky V."/>
            <person name="Mehrshad M."/>
            <person name="Andrei S.-A."/>
            <person name="Salcher M."/>
            <person name="Kratochvilova H."/>
            <person name="Simek K."/>
            <person name="Ghai R."/>
        </authorList>
    </citation>
    <scope>NUCLEOTIDE SEQUENCE [LARGE SCALE GENOMIC DNA]</scope>
    <source>
        <strain evidence="1">II-D5</strain>
    </source>
</reference>
<accession>A0A2T7U998</accession>
<dbReference type="Proteomes" id="UP000037507">
    <property type="component" value="Unassembled WGS sequence"/>
</dbReference>
<name>A0A2T7U998_9BURK</name>
<dbReference type="EMBL" id="LFYT02000034">
    <property type="protein sequence ID" value="PVE41243.1"/>
    <property type="molecule type" value="Genomic_DNA"/>
</dbReference>
<organism evidence="1 2">
    <name type="scientific">Limnohabitans planktonicus II-D5</name>
    <dbReference type="NCBI Taxonomy" id="1293045"/>
    <lineage>
        <taxon>Bacteria</taxon>
        <taxon>Pseudomonadati</taxon>
        <taxon>Pseudomonadota</taxon>
        <taxon>Betaproteobacteria</taxon>
        <taxon>Burkholderiales</taxon>
        <taxon>Comamonadaceae</taxon>
        <taxon>Limnohabitans</taxon>
    </lineage>
</organism>
<proteinExistence type="predicted"/>
<comment type="caution">
    <text evidence="1">The sequence shown here is derived from an EMBL/GenBank/DDBJ whole genome shotgun (WGS) entry which is preliminary data.</text>
</comment>
<dbReference type="AlphaFoldDB" id="A0A2T7U998"/>
<sequence>MAAEGGGSSRCRTLRVPTYKAQRLRRSAVEDPDVFMQSSNSHGGRGWWIEQMSESASTDLRNQCSKIL</sequence>
<gene>
    <name evidence="1" type="ORF">H663_018090</name>
</gene>